<evidence type="ECO:0000256" key="4">
    <source>
        <dbReference type="ARBA" id="ARBA00022723"/>
    </source>
</evidence>
<evidence type="ECO:0000256" key="3">
    <source>
        <dbReference type="ARBA" id="ARBA00022691"/>
    </source>
</evidence>
<evidence type="ECO:0000256" key="5">
    <source>
        <dbReference type="ARBA" id="ARBA00023004"/>
    </source>
</evidence>
<evidence type="ECO:0000256" key="2">
    <source>
        <dbReference type="ARBA" id="ARBA00022485"/>
    </source>
</evidence>
<evidence type="ECO:0000256" key="6">
    <source>
        <dbReference type="ARBA" id="ARBA00023014"/>
    </source>
</evidence>
<dbReference type="Gene3D" id="3.20.20.70">
    <property type="entry name" value="Aldolase class I"/>
    <property type="match status" value="1"/>
</dbReference>
<proteinExistence type="predicted"/>
<dbReference type="PANTHER" id="PTHR11228">
    <property type="entry name" value="RADICAL SAM DOMAIN PROTEIN"/>
    <property type="match status" value="1"/>
</dbReference>
<feature type="domain" description="Radical SAM core" evidence="7">
    <location>
        <begin position="5"/>
        <end position="220"/>
    </location>
</feature>
<name>A0AAW4W325_9FIRM</name>
<dbReference type="InterPro" id="IPR017200">
    <property type="entry name" value="PqqE-like"/>
</dbReference>
<organism evidence="8 9">
    <name type="scientific">Blautia fusiformis</name>
    <dbReference type="NCBI Taxonomy" id="2881264"/>
    <lineage>
        <taxon>Bacteria</taxon>
        <taxon>Bacillati</taxon>
        <taxon>Bacillota</taxon>
        <taxon>Clostridia</taxon>
        <taxon>Lachnospirales</taxon>
        <taxon>Lachnospiraceae</taxon>
        <taxon>Blautia</taxon>
    </lineage>
</organism>
<protein>
    <submittedName>
        <fullName evidence="8">Radical SAM protein</fullName>
    </submittedName>
</protein>
<dbReference type="InterPro" id="IPR007197">
    <property type="entry name" value="rSAM"/>
</dbReference>
<dbReference type="PANTHER" id="PTHR11228:SF7">
    <property type="entry name" value="PQQA PEPTIDE CYCLASE"/>
    <property type="match status" value="1"/>
</dbReference>
<evidence type="ECO:0000313" key="8">
    <source>
        <dbReference type="EMBL" id="MCC2226393.1"/>
    </source>
</evidence>
<keyword evidence="2" id="KW-0004">4Fe-4S</keyword>
<keyword evidence="3" id="KW-0949">S-adenosyl-L-methionine</keyword>
<dbReference type="Pfam" id="PF04055">
    <property type="entry name" value="Radical_SAM"/>
    <property type="match status" value="1"/>
</dbReference>
<evidence type="ECO:0000313" key="9">
    <source>
        <dbReference type="Proteomes" id="UP001198612"/>
    </source>
</evidence>
<reference evidence="8 9" key="1">
    <citation type="submission" date="2021-10" db="EMBL/GenBank/DDBJ databases">
        <title>Anaerobic single-cell dispensing facilitates the cultivation of human gut bacteria.</title>
        <authorList>
            <person name="Afrizal A."/>
        </authorList>
    </citation>
    <scope>NUCLEOTIDE SEQUENCE [LARGE SCALE GENOMIC DNA]</scope>
    <source>
        <strain evidence="8 9">CLA-AA-H217</strain>
    </source>
</reference>
<keyword evidence="4" id="KW-0479">Metal-binding</keyword>
<dbReference type="PROSITE" id="PS51918">
    <property type="entry name" value="RADICAL_SAM"/>
    <property type="match status" value="1"/>
</dbReference>
<dbReference type="InterPro" id="IPR006638">
    <property type="entry name" value="Elp3/MiaA/NifB-like_rSAM"/>
</dbReference>
<dbReference type="InterPro" id="IPR050377">
    <property type="entry name" value="Radical_SAM_PqqE_MftC-like"/>
</dbReference>
<dbReference type="SFLD" id="SFLDS00029">
    <property type="entry name" value="Radical_SAM"/>
    <property type="match status" value="1"/>
</dbReference>
<dbReference type="Proteomes" id="UP001198612">
    <property type="component" value="Unassembled WGS sequence"/>
</dbReference>
<sequence>MIDQFATRLLVICVLTDDCNQTCKYCSENAGLGNTKMLPYEMVDNLLKDIYEVSKEAIISFIGGEVTIWPRFYELLGEENFKKFQYKSLYTNATALSEKNVLDIKAANFFEVRVSVDSDRKQEHDAFRGKGTFDKAVSYINMMSQNDIPVTVGTVLQKSNLSRLDSLINFLKKLDVKMIHFFPLYLKGRGKSQMKLGIDETDRLIIKNKLENDYKNNHCSRTPFCINGTAYFKVLNTGECVIQKGREKLVLGSLYESSFADLYRKAVEMLKPEIVSCKNCKYYDDPMLCENMHIYCMDDLNFR</sequence>
<dbReference type="SUPFAM" id="SSF102114">
    <property type="entry name" value="Radical SAM enzymes"/>
    <property type="match status" value="1"/>
</dbReference>
<keyword evidence="6" id="KW-0411">Iron-sulfur</keyword>
<dbReference type="GO" id="GO:0003824">
    <property type="term" value="F:catalytic activity"/>
    <property type="evidence" value="ECO:0007669"/>
    <property type="project" value="InterPro"/>
</dbReference>
<dbReference type="EMBL" id="JAJEQQ010000001">
    <property type="protein sequence ID" value="MCC2226393.1"/>
    <property type="molecule type" value="Genomic_DNA"/>
</dbReference>
<dbReference type="SMART" id="SM00729">
    <property type="entry name" value="Elp3"/>
    <property type="match status" value="1"/>
</dbReference>
<evidence type="ECO:0000259" key="7">
    <source>
        <dbReference type="PROSITE" id="PS51918"/>
    </source>
</evidence>
<comment type="cofactor">
    <cofactor evidence="1">
        <name>[4Fe-4S] cluster</name>
        <dbReference type="ChEBI" id="CHEBI:49883"/>
    </cofactor>
</comment>
<dbReference type="InterPro" id="IPR013785">
    <property type="entry name" value="Aldolase_TIM"/>
</dbReference>
<keyword evidence="9" id="KW-1185">Reference proteome</keyword>
<dbReference type="GO" id="GO:0051539">
    <property type="term" value="F:4 iron, 4 sulfur cluster binding"/>
    <property type="evidence" value="ECO:0007669"/>
    <property type="project" value="UniProtKB-KW"/>
</dbReference>
<gene>
    <name evidence="8" type="ORF">LKD40_00955</name>
</gene>
<dbReference type="RefSeq" id="WP_059085230.1">
    <property type="nucleotide sequence ID" value="NZ_JAJEQQ010000001.1"/>
</dbReference>
<comment type="caution">
    <text evidence="8">The sequence shown here is derived from an EMBL/GenBank/DDBJ whole genome shotgun (WGS) entry which is preliminary data.</text>
</comment>
<accession>A0AAW4W325</accession>
<dbReference type="GO" id="GO:0046872">
    <property type="term" value="F:metal ion binding"/>
    <property type="evidence" value="ECO:0007669"/>
    <property type="project" value="UniProtKB-KW"/>
</dbReference>
<keyword evidence="5" id="KW-0408">Iron</keyword>
<dbReference type="SFLD" id="SFLDG01067">
    <property type="entry name" value="SPASM/twitch_domain_containing"/>
    <property type="match status" value="1"/>
</dbReference>
<dbReference type="CDD" id="cd01335">
    <property type="entry name" value="Radical_SAM"/>
    <property type="match status" value="1"/>
</dbReference>
<dbReference type="InterPro" id="IPR058240">
    <property type="entry name" value="rSAM_sf"/>
</dbReference>
<dbReference type="PIRSF" id="PIRSF037420">
    <property type="entry name" value="PQQ_syn_pqqE"/>
    <property type="match status" value="1"/>
</dbReference>
<evidence type="ECO:0000256" key="1">
    <source>
        <dbReference type="ARBA" id="ARBA00001966"/>
    </source>
</evidence>
<dbReference type="AlphaFoldDB" id="A0AAW4W325"/>